<organism evidence="3 4">
    <name type="scientific">Thorsellia anophelis DSM 18579</name>
    <dbReference type="NCBI Taxonomy" id="1123402"/>
    <lineage>
        <taxon>Bacteria</taxon>
        <taxon>Pseudomonadati</taxon>
        <taxon>Pseudomonadota</taxon>
        <taxon>Gammaproteobacteria</taxon>
        <taxon>Enterobacterales</taxon>
        <taxon>Thorselliaceae</taxon>
        <taxon>Thorsellia</taxon>
    </lineage>
</organism>
<dbReference type="InterPro" id="IPR004291">
    <property type="entry name" value="Transposase_IS66_central"/>
</dbReference>
<evidence type="ECO:0000313" key="3">
    <source>
        <dbReference type="EMBL" id="SET59910.1"/>
    </source>
</evidence>
<protein>
    <submittedName>
        <fullName evidence="3">Transposase</fullName>
    </submittedName>
</protein>
<gene>
    <name evidence="3" type="ORF">SAMN02583745_02829</name>
</gene>
<dbReference type="AlphaFoldDB" id="A0A1I0FNI9"/>
<dbReference type="Proteomes" id="UP000242642">
    <property type="component" value="Unassembled WGS sequence"/>
</dbReference>
<feature type="compositionally biased region" description="Basic and acidic residues" evidence="1">
    <location>
        <begin position="78"/>
        <end position="90"/>
    </location>
</feature>
<feature type="domain" description="Transposase IS66 central" evidence="2">
    <location>
        <begin position="177"/>
        <end position="457"/>
    </location>
</feature>
<dbReference type="RefSeq" id="WP_093322478.1">
    <property type="nucleotide sequence ID" value="NZ_FOHV01000045.1"/>
</dbReference>
<accession>A0A1I0FNI9</accession>
<dbReference type="PANTHER" id="PTHR33678:SF1">
    <property type="entry name" value="BLL1576 PROTEIN"/>
    <property type="match status" value="1"/>
</dbReference>
<dbReference type="Pfam" id="PF03050">
    <property type="entry name" value="DDE_Tnp_IS66"/>
    <property type="match status" value="1"/>
</dbReference>
<evidence type="ECO:0000259" key="2">
    <source>
        <dbReference type="Pfam" id="PF03050"/>
    </source>
</evidence>
<dbReference type="NCBIfam" id="NF033517">
    <property type="entry name" value="transpos_IS66"/>
    <property type="match status" value="1"/>
</dbReference>
<name>A0A1I0FNI9_9GAMM</name>
<dbReference type="PANTHER" id="PTHR33678">
    <property type="entry name" value="BLL1576 PROTEIN"/>
    <property type="match status" value="1"/>
</dbReference>
<sequence length="504" mass="57498">MNTTSTLTKTLTKKATNTNQLVGSAREFVSSYNGDFKAAIDIINTFIELTVDLSNQIGLNCLNSSIPPSQDKRKTKKIKPDCKVTKDGSPKKKQGGQSGHQGVTLELVDNPDETIKISVDTSTLPPDDYHDIGVERRQTTEVVITKIVREYQAQVVINSKGKIFIASFPEGVTHKAQYGSSIKLNAVYMAIFQLIPYDRLQQHFHELYNVNISKGTLYNFQELAFKRLDRFEQAAKHALINGNLIYADETGINVGGKRIWLHNTSNELWTLMVPHEKRGNKAMDEINILPHFEGVVSHDYWRAYFKYMQAKHSLCNAHHLRELLRAYEQDGQTWAQKMHQFLTELNTEVIANGDMLSSERQAKVHQQYQALLKQAEIECPPPPTVSLEKHAKPKRGVVKRSKARNLLERLIKHPEDVLRFITETLIPFTNNQGERDIRMTKIHQKISGCFRSMKGAEMFCRIRSYISTCQKHGITVFAALESLFMHNTYPKFIQDVIDKMPAPE</sequence>
<evidence type="ECO:0000256" key="1">
    <source>
        <dbReference type="SAM" id="MobiDB-lite"/>
    </source>
</evidence>
<dbReference type="EMBL" id="FOHV01000045">
    <property type="protein sequence ID" value="SET59910.1"/>
    <property type="molecule type" value="Genomic_DNA"/>
</dbReference>
<feature type="region of interest" description="Disordered" evidence="1">
    <location>
        <begin position="65"/>
        <end position="103"/>
    </location>
</feature>
<keyword evidence="4" id="KW-1185">Reference proteome</keyword>
<proteinExistence type="predicted"/>
<dbReference type="InterPro" id="IPR052344">
    <property type="entry name" value="Transposase-related"/>
</dbReference>
<dbReference type="OrthoDB" id="5722111at2"/>
<reference evidence="4" key="1">
    <citation type="submission" date="2016-10" db="EMBL/GenBank/DDBJ databases">
        <authorList>
            <person name="Varghese N."/>
            <person name="Submissions S."/>
        </authorList>
    </citation>
    <scope>NUCLEOTIDE SEQUENCE [LARGE SCALE GENOMIC DNA]</scope>
    <source>
        <strain evidence="4">DSM 18579</strain>
    </source>
</reference>
<evidence type="ECO:0000313" key="4">
    <source>
        <dbReference type="Proteomes" id="UP000242642"/>
    </source>
</evidence>